<protein>
    <submittedName>
        <fullName evidence="3">Sirohydrochlorin cobaltochelatase</fullName>
        <ecNumber evidence="3">4.99.1.3</ecNumber>
    </submittedName>
</protein>
<evidence type="ECO:0000256" key="2">
    <source>
        <dbReference type="ARBA" id="ARBA00023239"/>
    </source>
</evidence>
<keyword evidence="2 3" id="KW-0456">Lyase</keyword>
<gene>
    <name evidence="3" type="ORF">HNQ51_002838</name>
</gene>
<sequence>MSQRGLLLLAHGARNPQWAQPFEKVALALRARHPDALVRLAYLEFLSPTLPEAAAELCAAGARQIELLPMFLGSSGHVQREVPVLIEQAERELGCQIHVNPALGEQERVLQAMVDSAAALIAAP</sequence>
<evidence type="ECO:0000256" key="1">
    <source>
        <dbReference type="ARBA" id="ARBA00022723"/>
    </source>
</evidence>
<dbReference type="GO" id="GO:0046872">
    <property type="term" value="F:metal ion binding"/>
    <property type="evidence" value="ECO:0007669"/>
    <property type="project" value="UniProtKB-KW"/>
</dbReference>
<dbReference type="PANTHER" id="PTHR33542">
    <property type="entry name" value="SIROHYDROCHLORIN FERROCHELATASE, CHLOROPLASTIC"/>
    <property type="match status" value="1"/>
</dbReference>
<dbReference type="EMBL" id="JACHHO010000004">
    <property type="protein sequence ID" value="MBB5205519.1"/>
    <property type="molecule type" value="Genomic_DNA"/>
</dbReference>
<dbReference type="PANTHER" id="PTHR33542:SF3">
    <property type="entry name" value="SIROHYDROCHLORIN FERROCHELATASE, CHLOROPLASTIC"/>
    <property type="match status" value="1"/>
</dbReference>
<dbReference type="GO" id="GO:0016852">
    <property type="term" value="F:sirohydrochlorin cobaltochelatase activity"/>
    <property type="evidence" value="ECO:0007669"/>
    <property type="project" value="UniProtKB-EC"/>
</dbReference>
<name>A0A840SAW8_9BURK</name>
<dbReference type="SUPFAM" id="SSF53800">
    <property type="entry name" value="Chelatase"/>
    <property type="match status" value="1"/>
</dbReference>
<dbReference type="InterPro" id="IPR002762">
    <property type="entry name" value="CbiX-like"/>
</dbReference>
<keyword evidence="1" id="KW-0479">Metal-binding</keyword>
<comment type="caution">
    <text evidence="3">The sequence shown here is derived from an EMBL/GenBank/DDBJ whole genome shotgun (WGS) entry which is preliminary data.</text>
</comment>
<keyword evidence="4" id="KW-1185">Reference proteome</keyword>
<dbReference type="AlphaFoldDB" id="A0A840SAW8"/>
<evidence type="ECO:0000313" key="3">
    <source>
        <dbReference type="EMBL" id="MBB5205519.1"/>
    </source>
</evidence>
<dbReference type="Proteomes" id="UP000554837">
    <property type="component" value="Unassembled WGS sequence"/>
</dbReference>
<dbReference type="EC" id="4.99.1.3" evidence="3"/>
<dbReference type="OrthoDB" id="9797895at2"/>
<organism evidence="3 4">
    <name type="scientific">Inhella inkyongensis</name>
    <dbReference type="NCBI Taxonomy" id="392593"/>
    <lineage>
        <taxon>Bacteria</taxon>
        <taxon>Pseudomonadati</taxon>
        <taxon>Pseudomonadota</taxon>
        <taxon>Betaproteobacteria</taxon>
        <taxon>Burkholderiales</taxon>
        <taxon>Sphaerotilaceae</taxon>
        <taxon>Inhella</taxon>
    </lineage>
</organism>
<reference evidence="3 4" key="1">
    <citation type="submission" date="2020-08" db="EMBL/GenBank/DDBJ databases">
        <title>Genomic Encyclopedia of Type Strains, Phase IV (KMG-IV): sequencing the most valuable type-strain genomes for metagenomic binning, comparative biology and taxonomic classification.</title>
        <authorList>
            <person name="Goeker M."/>
        </authorList>
    </citation>
    <scope>NUCLEOTIDE SEQUENCE [LARGE SCALE GENOMIC DNA]</scope>
    <source>
        <strain evidence="3 4">DSM 23958</strain>
    </source>
</reference>
<evidence type="ECO:0000313" key="4">
    <source>
        <dbReference type="Proteomes" id="UP000554837"/>
    </source>
</evidence>
<dbReference type="CDD" id="cd03416">
    <property type="entry name" value="CbiX_SirB_N"/>
    <property type="match status" value="1"/>
</dbReference>
<dbReference type="Pfam" id="PF01903">
    <property type="entry name" value="CbiX"/>
    <property type="match status" value="1"/>
</dbReference>
<dbReference type="RefSeq" id="WP_138856552.1">
    <property type="nucleotide sequence ID" value="NZ_CP040709.1"/>
</dbReference>
<dbReference type="InterPro" id="IPR050963">
    <property type="entry name" value="Sirohydro_Cobaltochel/CbiX"/>
</dbReference>
<dbReference type="Gene3D" id="3.40.50.1400">
    <property type="match status" value="1"/>
</dbReference>
<proteinExistence type="predicted"/>
<accession>A0A840SAW8</accession>